<name>A0AAW2Z6D0_9EUKA</name>
<sequence length="1077" mass="121005">MNNSIVLLVGIVVLTLVCASQQTLFNPAIMDTTFEKKLSVSIGIKGRILPSWYYDEESNLAYYVYGPSPAFIVKYNITSSTIIEWTSIKSVTPGCILRSWRSFMILATAVDENLTVYKFHKSSLLTGQSHKLYFPVREDTLFGKIVVREQDEEALIIFSPVISGTGAVALYFNLATLSCASGSVSYSANLPLYYVGQRFGQDEFFLASSGEILQIKKSTMKILSKTKLTTDVLNLKYIYFAPGNSFFEDDSTFSILNCEEVDNPMITIFDKNTFTYKEITIPITLPPIGNRRCELRMSSPTTGLLAYISSGKTSELELSLSNFSIMDDRYTITSTISKIIAVGSQDILQKLHLTENKHQVACVVLKYSASLRSRTIFYMLSPDGNFTYYSQSYPSRLSTTPVDMTHIAINNVHYLLVACQEGSINMLKYNTEGLKTIGAVNLNQNIIDAFVDYQRKIVYYRTLKSLNAMNINDYTIQKVADLEGMLYVSTFVVCPATGYAYFGYTKDGLIWIGSLRLEDRNMSFILVEAATSFISNLVVDDYFLFFDEVYNGNTTLYQMDLRTMTLVDQLIIDTMNTVIVGKSFFVGDLMYKWISHISQTTELIQIIKSNTLTLAKSYPKFVKFIPTSVVKDIVKDYVYMPIDTNILRVKFNADSIRMDKTLSFDELNIGQGAVFTSAAFCSLDRLLFAVASNGLVFVIDVREFVLVKFIIGVCIAVGSFLLCFACLFGLVLVRVFRRIYIQEKIEGEMRALLLGDETHDSMGGSGPSDSDKKRDWIIPFESIKFEERISEGSFGVVFKGLLQNTTPVAIKKLKKDDNLDEFESEVLILLQLRHPNILLFMGVCINEHYKFIITEFCPGGSLEDLIHCSKKKKSSHLHSSISFTKKCSLLTDVANGMTYLHGMDPPIIHRDLKPSNVLLDKIQQNAKVCDFGTSKLLASDVTMTGRIGTMCYMSPEIITNQRYTQACDVYSFGVIMWELFFEKRPYCTANGGFDSTTTASSFGSSESLDEYGMNPWTLGLNVSRGLRPTIPEIPSLTPNEVVYIDLLKKCWNQDQSQRPTMAEVSNTLGSLLSSLTH</sequence>
<keyword evidence="2" id="KW-0732">Signal</keyword>
<comment type="caution">
    <text evidence="4">The sequence shown here is derived from an EMBL/GenBank/DDBJ whole genome shotgun (WGS) entry which is preliminary data.</text>
</comment>
<dbReference type="PROSITE" id="PS50011">
    <property type="entry name" value="PROTEIN_KINASE_DOM"/>
    <property type="match status" value="1"/>
</dbReference>
<proteinExistence type="predicted"/>
<dbReference type="InterPro" id="IPR001245">
    <property type="entry name" value="Ser-Thr/Tyr_kinase_cat_dom"/>
</dbReference>
<accession>A0AAW2Z6D0</accession>
<dbReference type="PANTHER" id="PTHR44329">
    <property type="entry name" value="SERINE/THREONINE-PROTEIN KINASE TNNI3K-RELATED"/>
    <property type="match status" value="1"/>
</dbReference>
<keyword evidence="4" id="KW-0418">Kinase</keyword>
<gene>
    <name evidence="4" type="ORF">AKO1_002961</name>
</gene>
<dbReference type="Gene3D" id="3.30.200.20">
    <property type="entry name" value="Phosphorylase Kinase, domain 1"/>
    <property type="match status" value="1"/>
</dbReference>
<keyword evidence="4" id="KW-0808">Transferase</keyword>
<keyword evidence="5" id="KW-1185">Reference proteome</keyword>
<organism evidence="4 5">
    <name type="scientific">Acrasis kona</name>
    <dbReference type="NCBI Taxonomy" id="1008807"/>
    <lineage>
        <taxon>Eukaryota</taxon>
        <taxon>Discoba</taxon>
        <taxon>Heterolobosea</taxon>
        <taxon>Tetramitia</taxon>
        <taxon>Eutetramitia</taxon>
        <taxon>Acrasidae</taxon>
        <taxon>Acrasis</taxon>
    </lineage>
</organism>
<evidence type="ECO:0000256" key="2">
    <source>
        <dbReference type="SAM" id="SignalP"/>
    </source>
</evidence>
<dbReference type="SUPFAM" id="SSF101908">
    <property type="entry name" value="Putative isomerase YbhE"/>
    <property type="match status" value="1"/>
</dbReference>
<dbReference type="InterPro" id="IPR011009">
    <property type="entry name" value="Kinase-like_dom_sf"/>
</dbReference>
<dbReference type="PANTHER" id="PTHR44329:SF289">
    <property type="entry name" value="SERINE_THREONINE-PROTEIN KINASE VIK"/>
    <property type="match status" value="1"/>
</dbReference>
<feature type="transmembrane region" description="Helical" evidence="1">
    <location>
        <begin position="709"/>
        <end position="733"/>
    </location>
</feature>
<reference evidence="4 5" key="1">
    <citation type="submission" date="2024-03" db="EMBL/GenBank/DDBJ databases">
        <title>The Acrasis kona genome and developmental transcriptomes reveal deep origins of eukaryotic multicellular pathways.</title>
        <authorList>
            <person name="Sheikh S."/>
            <person name="Fu C.-J."/>
            <person name="Brown M.W."/>
            <person name="Baldauf S.L."/>
        </authorList>
    </citation>
    <scope>NUCLEOTIDE SEQUENCE [LARGE SCALE GENOMIC DNA]</scope>
    <source>
        <strain evidence="4 5">ATCC MYA-3509</strain>
    </source>
</reference>
<dbReference type="PROSITE" id="PS00108">
    <property type="entry name" value="PROTEIN_KINASE_ST"/>
    <property type="match status" value="1"/>
</dbReference>
<evidence type="ECO:0000313" key="5">
    <source>
        <dbReference type="Proteomes" id="UP001431209"/>
    </source>
</evidence>
<keyword evidence="1" id="KW-0812">Transmembrane</keyword>
<dbReference type="CDD" id="cd13999">
    <property type="entry name" value="STKc_MAP3K-like"/>
    <property type="match status" value="1"/>
</dbReference>
<evidence type="ECO:0000256" key="1">
    <source>
        <dbReference type="SAM" id="Phobius"/>
    </source>
</evidence>
<dbReference type="Gene3D" id="1.10.510.10">
    <property type="entry name" value="Transferase(Phosphotransferase) domain 1"/>
    <property type="match status" value="1"/>
</dbReference>
<dbReference type="GO" id="GO:0005524">
    <property type="term" value="F:ATP binding"/>
    <property type="evidence" value="ECO:0007669"/>
    <property type="project" value="InterPro"/>
</dbReference>
<evidence type="ECO:0000313" key="4">
    <source>
        <dbReference type="EMBL" id="KAL0485366.1"/>
    </source>
</evidence>
<feature type="chain" id="PRO_5043621298" evidence="2">
    <location>
        <begin position="20"/>
        <end position="1077"/>
    </location>
</feature>
<dbReference type="EMBL" id="JAOPGA020001133">
    <property type="protein sequence ID" value="KAL0485366.1"/>
    <property type="molecule type" value="Genomic_DNA"/>
</dbReference>
<evidence type="ECO:0000259" key="3">
    <source>
        <dbReference type="PROSITE" id="PS50011"/>
    </source>
</evidence>
<feature type="domain" description="Protein kinase" evidence="3">
    <location>
        <begin position="783"/>
        <end position="1077"/>
    </location>
</feature>
<protein>
    <submittedName>
        <fullName evidence="4">Serine/threonine-protein kinase</fullName>
    </submittedName>
</protein>
<dbReference type="AlphaFoldDB" id="A0AAW2Z6D0"/>
<dbReference type="Pfam" id="PF07714">
    <property type="entry name" value="PK_Tyr_Ser-Thr"/>
    <property type="match status" value="1"/>
</dbReference>
<keyword evidence="1" id="KW-0472">Membrane</keyword>
<dbReference type="InterPro" id="IPR051681">
    <property type="entry name" value="Ser/Thr_Kinases-Pseudokinases"/>
</dbReference>
<keyword evidence="1" id="KW-1133">Transmembrane helix</keyword>
<dbReference type="InterPro" id="IPR008271">
    <property type="entry name" value="Ser/Thr_kinase_AS"/>
</dbReference>
<dbReference type="Proteomes" id="UP001431209">
    <property type="component" value="Unassembled WGS sequence"/>
</dbReference>
<dbReference type="SMART" id="SM00220">
    <property type="entry name" value="S_TKc"/>
    <property type="match status" value="1"/>
</dbReference>
<dbReference type="SUPFAM" id="SSF56112">
    <property type="entry name" value="Protein kinase-like (PK-like)"/>
    <property type="match status" value="1"/>
</dbReference>
<dbReference type="InterPro" id="IPR000719">
    <property type="entry name" value="Prot_kinase_dom"/>
</dbReference>
<feature type="signal peptide" evidence="2">
    <location>
        <begin position="1"/>
        <end position="19"/>
    </location>
</feature>
<dbReference type="GO" id="GO:0004674">
    <property type="term" value="F:protein serine/threonine kinase activity"/>
    <property type="evidence" value="ECO:0007669"/>
    <property type="project" value="TreeGrafter"/>
</dbReference>